<dbReference type="Pfam" id="PF04229">
    <property type="entry name" value="GrpB"/>
    <property type="match status" value="1"/>
</dbReference>
<comment type="caution">
    <text evidence="1">The sequence shown here is derived from an EMBL/GenBank/DDBJ whole genome shotgun (WGS) entry which is preliminary data.</text>
</comment>
<dbReference type="Gene3D" id="3.30.460.10">
    <property type="entry name" value="Beta Polymerase, domain 2"/>
    <property type="match status" value="1"/>
</dbReference>
<dbReference type="AlphaFoldDB" id="A0AA45HJ13"/>
<organism evidence="1 2">
    <name type="scientific">Oceanotoga teriensis</name>
    <dbReference type="NCBI Taxonomy" id="515440"/>
    <lineage>
        <taxon>Bacteria</taxon>
        <taxon>Thermotogati</taxon>
        <taxon>Thermotogota</taxon>
        <taxon>Thermotogae</taxon>
        <taxon>Petrotogales</taxon>
        <taxon>Petrotogaceae</taxon>
        <taxon>Oceanotoga</taxon>
    </lineage>
</organism>
<dbReference type="Proteomes" id="UP000245921">
    <property type="component" value="Unassembled WGS sequence"/>
</dbReference>
<proteinExistence type="predicted"/>
<gene>
    <name evidence="1" type="ORF">C7380_106110</name>
</gene>
<keyword evidence="2" id="KW-1185">Reference proteome</keyword>
<reference evidence="1 2" key="1">
    <citation type="submission" date="2018-05" db="EMBL/GenBank/DDBJ databases">
        <title>Genomic Encyclopedia of Type Strains, Phase IV (KMG-IV): sequencing the most valuable type-strain genomes for metagenomic binning, comparative biology and taxonomic classification.</title>
        <authorList>
            <person name="Goeker M."/>
        </authorList>
    </citation>
    <scope>NUCLEOTIDE SEQUENCE [LARGE SCALE GENOMIC DNA]</scope>
    <source>
        <strain evidence="1 2">DSM 24906</strain>
    </source>
</reference>
<evidence type="ECO:0000313" key="2">
    <source>
        <dbReference type="Proteomes" id="UP000245921"/>
    </source>
</evidence>
<dbReference type="SUPFAM" id="SSF81301">
    <property type="entry name" value="Nucleotidyltransferase"/>
    <property type="match status" value="1"/>
</dbReference>
<dbReference type="EMBL" id="QGGI01000006">
    <property type="protein sequence ID" value="PWJ95302.1"/>
    <property type="molecule type" value="Genomic_DNA"/>
</dbReference>
<name>A0AA45HJ13_9BACT</name>
<protein>
    <submittedName>
        <fullName evidence="1">GrpB-like predicted nucleotidyltransferase (UPF0157 family)</fullName>
    </submittedName>
</protein>
<dbReference type="PANTHER" id="PTHR34822">
    <property type="entry name" value="GRPB DOMAIN PROTEIN (AFU_ORTHOLOGUE AFUA_1G01530)"/>
    <property type="match status" value="1"/>
</dbReference>
<evidence type="ECO:0000313" key="1">
    <source>
        <dbReference type="EMBL" id="PWJ95302.1"/>
    </source>
</evidence>
<dbReference type="InterPro" id="IPR043519">
    <property type="entry name" value="NT_sf"/>
</dbReference>
<dbReference type="InterPro" id="IPR007344">
    <property type="entry name" value="GrpB/CoaE"/>
</dbReference>
<sequence length="192" mass="22976">MNKKLSEMTLEELWILFPIILKEHNPEYKKWYNDEKKLLLSLLENKYIKRLSHIGSTAVEGLIAKPTIDILIETLHDIDINNFIIPLLKNDWTIMSNNNSKDFRLSLNKGYTPEGFAKKVYHLHIRPYGDNDELYFRDYLIKYPNIAKEYEKLKLSLMLKYKNNRNAYTESKTDFIKKYTSIAKNEFKNRYI</sequence>
<dbReference type="RefSeq" id="WP_109604548.1">
    <property type="nucleotide sequence ID" value="NZ_JAMHJO010000021.1"/>
</dbReference>
<dbReference type="PANTHER" id="PTHR34822:SF1">
    <property type="entry name" value="GRPB FAMILY PROTEIN"/>
    <property type="match status" value="1"/>
</dbReference>
<accession>A0AA45HJ13</accession>